<reference evidence="2" key="1">
    <citation type="submission" date="2011-03" db="EMBL/GenBank/DDBJ databases">
        <title>Draft genome sequence of Brevundimonas diminuta.</title>
        <authorList>
            <person name="Brown P.J.B."/>
            <person name="Buechlein A."/>
            <person name="Hemmerich C."/>
            <person name="Brun Y.V."/>
        </authorList>
    </citation>
    <scope>NUCLEOTIDE SEQUENCE [LARGE SCALE GENOMIC DNA]</scope>
    <source>
        <strain evidence="2">C19</strain>
    </source>
</reference>
<dbReference type="AlphaFoldDB" id="F4QNJ1"/>
<evidence type="ECO:0000313" key="1">
    <source>
        <dbReference type="EMBL" id="EGF90899.1"/>
    </source>
</evidence>
<dbReference type="RefSeq" id="WP_006273081.1">
    <property type="nucleotide sequence ID" value="NZ_GL883078.1"/>
</dbReference>
<name>F4QNJ1_9CAUL</name>
<protein>
    <submittedName>
        <fullName evidence="1">Uncharacterized protein</fullName>
    </submittedName>
</protein>
<gene>
    <name evidence="1" type="ORF">ABI_23110</name>
</gene>
<accession>F4QNJ1</accession>
<dbReference type="EMBL" id="GL883078">
    <property type="protein sequence ID" value="EGF90899.1"/>
    <property type="molecule type" value="Genomic_DNA"/>
</dbReference>
<proteinExistence type="predicted"/>
<keyword evidence="2" id="KW-1185">Reference proteome</keyword>
<dbReference type="HOGENOM" id="CLU_2875984_0_0_5"/>
<dbReference type="Proteomes" id="UP000006512">
    <property type="component" value="Unassembled WGS sequence"/>
</dbReference>
<dbReference type="STRING" id="715226.ABI_23110"/>
<organism evidence="1 2">
    <name type="scientific">Asticcacaulis biprosthecium C19</name>
    <dbReference type="NCBI Taxonomy" id="715226"/>
    <lineage>
        <taxon>Bacteria</taxon>
        <taxon>Pseudomonadati</taxon>
        <taxon>Pseudomonadota</taxon>
        <taxon>Alphaproteobacteria</taxon>
        <taxon>Caulobacterales</taxon>
        <taxon>Caulobacteraceae</taxon>
        <taxon>Asticcacaulis</taxon>
    </lineage>
</organism>
<sequence>MSEHPAYGLVDDAVEAADPPQAARERRALIDWTFFGWGVGPVRLCGVAGSGPSRDVPGFGGVV</sequence>
<evidence type="ECO:0000313" key="2">
    <source>
        <dbReference type="Proteomes" id="UP000006512"/>
    </source>
</evidence>